<keyword evidence="1" id="KW-0732">Signal</keyword>
<feature type="chain" id="PRO_5005202056" evidence="1">
    <location>
        <begin position="21"/>
        <end position="227"/>
    </location>
</feature>
<evidence type="ECO:0000313" key="3">
    <source>
        <dbReference type="Proteomes" id="UP000053477"/>
    </source>
</evidence>
<dbReference type="AlphaFoldDB" id="A0A0H2S5G6"/>
<evidence type="ECO:0000256" key="1">
    <source>
        <dbReference type="SAM" id="SignalP"/>
    </source>
</evidence>
<dbReference type="EMBL" id="KQ085886">
    <property type="protein sequence ID" value="KLO19470.1"/>
    <property type="molecule type" value="Genomic_DNA"/>
</dbReference>
<dbReference type="STRING" id="27342.A0A0H2S5G6"/>
<reference evidence="2 3" key="1">
    <citation type="submission" date="2015-04" db="EMBL/GenBank/DDBJ databases">
        <title>Complete genome sequence of Schizopora paradoxa KUC8140, a cosmopolitan wood degrader in East Asia.</title>
        <authorList>
            <consortium name="DOE Joint Genome Institute"/>
            <person name="Min B."/>
            <person name="Park H."/>
            <person name="Jang Y."/>
            <person name="Kim J.-J."/>
            <person name="Kim K.H."/>
            <person name="Pangilinan J."/>
            <person name="Lipzen A."/>
            <person name="Riley R."/>
            <person name="Grigoriev I.V."/>
            <person name="Spatafora J.W."/>
            <person name="Choi I.-G."/>
        </authorList>
    </citation>
    <scope>NUCLEOTIDE SEQUENCE [LARGE SCALE GENOMIC DNA]</scope>
    <source>
        <strain evidence="2 3">KUC8140</strain>
    </source>
</reference>
<feature type="signal peptide" evidence="1">
    <location>
        <begin position="1"/>
        <end position="20"/>
    </location>
</feature>
<dbReference type="OrthoDB" id="2310204at2759"/>
<keyword evidence="3" id="KW-1185">Reference proteome</keyword>
<accession>A0A0H2S5G6</accession>
<protein>
    <submittedName>
        <fullName evidence="2">Uncharacterized protein</fullName>
    </submittedName>
</protein>
<gene>
    <name evidence="2" type="ORF">SCHPADRAFT_935269</name>
</gene>
<sequence length="227" mass="23561">MISKSFVAGVLTLLAICANALPNEKRAGTAFFPPNQNGGSELDVAGVGVGEPMNVIISALSSPEVLTDAGFLNYAQSLSFSFECLDIHLGAPQSADLGDGNGQVNQTTELRFDFGNEELGTCLETLEGGNHLRVFRQNGSEHNTGALFLAVSMEEDLEEGHTIVPNGYNIGRDEFVGNATAGTTTANGVSYTATSETITGLLPSGSAGVNHGIAQDGIVQLLTVTIV</sequence>
<proteinExistence type="predicted"/>
<dbReference type="InParanoid" id="A0A0H2S5G6"/>
<dbReference type="Proteomes" id="UP000053477">
    <property type="component" value="Unassembled WGS sequence"/>
</dbReference>
<evidence type="ECO:0000313" key="2">
    <source>
        <dbReference type="EMBL" id="KLO19470.1"/>
    </source>
</evidence>
<organism evidence="2 3">
    <name type="scientific">Schizopora paradoxa</name>
    <dbReference type="NCBI Taxonomy" id="27342"/>
    <lineage>
        <taxon>Eukaryota</taxon>
        <taxon>Fungi</taxon>
        <taxon>Dikarya</taxon>
        <taxon>Basidiomycota</taxon>
        <taxon>Agaricomycotina</taxon>
        <taxon>Agaricomycetes</taxon>
        <taxon>Hymenochaetales</taxon>
        <taxon>Schizoporaceae</taxon>
        <taxon>Schizopora</taxon>
    </lineage>
</organism>
<name>A0A0H2S5G6_9AGAM</name>